<dbReference type="InterPro" id="IPR002692">
    <property type="entry name" value="S45"/>
</dbReference>
<dbReference type="InterPro" id="IPR014395">
    <property type="entry name" value="Pen/GL7ACA/AHL_acylase"/>
</dbReference>
<dbReference type="GO" id="GO:0046872">
    <property type="term" value="F:metal ion binding"/>
    <property type="evidence" value="ECO:0007669"/>
    <property type="project" value="UniProtKB-KW"/>
</dbReference>
<evidence type="ECO:0000256" key="5">
    <source>
        <dbReference type="PIRSR" id="PIRSR001227-1"/>
    </source>
</evidence>
<dbReference type="STRING" id="400055.SAMN04490243_1430"/>
<dbReference type="OrthoDB" id="9759796at2"/>
<evidence type="ECO:0000313" key="9">
    <source>
        <dbReference type="Proteomes" id="UP000199534"/>
    </source>
</evidence>
<dbReference type="GO" id="GO:0017000">
    <property type="term" value="P:antibiotic biosynthetic process"/>
    <property type="evidence" value="ECO:0007669"/>
    <property type="project" value="InterPro"/>
</dbReference>
<comment type="similarity">
    <text evidence="1">Belongs to the peptidase S45 family.</text>
</comment>
<accession>A0A1I6G969</accession>
<feature type="chain" id="PRO_5011499417" evidence="7">
    <location>
        <begin position="22"/>
        <end position="815"/>
    </location>
</feature>
<dbReference type="PANTHER" id="PTHR34218:SF3">
    <property type="entry name" value="ACYL-HOMOSERINE LACTONE ACYLASE PVDQ"/>
    <property type="match status" value="1"/>
</dbReference>
<dbReference type="AlphaFoldDB" id="A0A1I6G969"/>
<keyword evidence="6" id="KW-0479">Metal-binding</keyword>
<comment type="cofactor">
    <cofactor evidence="6">
        <name>Ca(2+)</name>
        <dbReference type="ChEBI" id="CHEBI:29108"/>
    </cofactor>
    <text evidence="6">Binds 1 Ca(2+) ion per dimer.</text>
</comment>
<reference evidence="8 9" key="1">
    <citation type="submission" date="2016-10" db="EMBL/GenBank/DDBJ databases">
        <authorList>
            <person name="de Groot N.N."/>
        </authorList>
    </citation>
    <scope>NUCLEOTIDE SEQUENCE [LARGE SCALE GENOMIC DNA]</scope>
    <source>
        <strain evidence="8 9">DSM 21019</strain>
    </source>
</reference>
<organism evidence="8 9">
    <name type="scientific">Robiginitalea myxolifaciens</name>
    <dbReference type="NCBI Taxonomy" id="400055"/>
    <lineage>
        <taxon>Bacteria</taxon>
        <taxon>Pseudomonadati</taxon>
        <taxon>Bacteroidota</taxon>
        <taxon>Flavobacteriia</taxon>
        <taxon>Flavobacteriales</taxon>
        <taxon>Flavobacteriaceae</taxon>
        <taxon>Robiginitalea</taxon>
    </lineage>
</organism>
<proteinExistence type="inferred from homology"/>
<evidence type="ECO:0000256" key="1">
    <source>
        <dbReference type="ARBA" id="ARBA00006586"/>
    </source>
</evidence>
<gene>
    <name evidence="8" type="ORF">SAMN04490243_1430</name>
</gene>
<keyword evidence="2 7" id="KW-0732">Signal</keyword>
<evidence type="ECO:0000256" key="2">
    <source>
        <dbReference type="ARBA" id="ARBA00022729"/>
    </source>
</evidence>
<dbReference type="InterPro" id="IPR043147">
    <property type="entry name" value="Penicillin_amidase_A-knob"/>
</dbReference>
<dbReference type="Gene3D" id="1.10.1400.10">
    <property type="match status" value="1"/>
</dbReference>
<sequence length="815" mass="91638">MKRAFLLAILPCLLLSCGQQTETGNSQINTGTSQGDSEISKWEAQANRITIIRDDFGVPHVYGKTDADAVFGLLYAQCEDDFNRVEQNYIWAIGRLAEVEGEEALYSDLRARLFMSQEEAIAAYESSPPWLQELCRAFADGINYYLHTHPEVTPRLLTRFEPWMPMYFSEGSIGGDIERVSTRRLEALYANDSLPLPFLKPKSAMQEAASIPGNSEHTESLFAANSSKPIPGLEAYSANGRLLPVEPAGSNGIAISGELTESGNTLLLINPHTSFYFRGEVHMVSEEGLNAYGAVTWGQFFIYQGFNEKTGWMHTSTYTDVIDEFEEDITWIEEQPMYAFGEEFRPVESSEVTLSYKDGDGIKQKTFPLYHTHHGPITHSSNGRPVATAMMWEPATALEQSYTRTKQEGYSGFRKMMDLRTNSSNNTVYADAEGNIAYFHGNFIPKRDPQFNYRKPVDGSDPATDWQGLHTVDESIHLLNPGNGWLQNCNSTPYTAALEYSPKAEDYPEYMTMNRENYRGVHAVELLTDRSGYTLDNLISLAYDPYLPAFEILIPGILEAYDLYKASNGLDLLQTRIDRRAAEQGETESARAKIALDSPEFEAAIEALRAWDFRTGEESAAMTLAHFYGDRYDRQAQKPAQMSREEWRQMSGMAFTQYLGTDSPLTERLEVFQDVLEQLEADFGATLIPWGEVNRYQRLDGSIRQAFNDSLPSMPIGFASGRWGALAAYGARYHNNTKRIYGTRGNSFVAVVEFGDKVRAKSILAGGQSGDPESPHFDDQAQDYADVNFKEVPFYKEDVEAREQERYHPGQRGGD</sequence>
<evidence type="ECO:0000256" key="4">
    <source>
        <dbReference type="ARBA" id="ARBA00023145"/>
    </source>
</evidence>
<feature type="active site" description="Nucleophile" evidence="5">
    <location>
        <position position="250"/>
    </location>
</feature>
<dbReference type="Gene3D" id="1.10.439.10">
    <property type="entry name" value="Penicillin Amidohydrolase, domain 1"/>
    <property type="match status" value="1"/>
</dbReference>
<dbReference type="InterPro" id="IPR029055">
    <property type="entry name" value="Ntn_hydrolases_N"/>
</dbReference>
<feature type="signal peptide" evidence="7">
    <location>
        <begin position="1"/>
        <end position="21"/>
    </location>
</feature>
<evidence type="ECO:0000256" key="6">
    <source>
        <dbReference type="PIRSR" id="PIRSR001227-2"/>
    </source>
</evidence>
<dbReference type="InterPro" id="IPR043146">
    <property type="entry name" value="Penicillin_amidase_N_B-knob"/>
</dbReference>
<keyword evidence="6" id="KW-0106">Calcium</keyword>
<evidence type="ECO:0000256" key="3">
    <source>
        <dbReference type="ARBA" id="ARBA00022801"/>
    </source>
</evidence>
<dbReference type="PROSITE" id="PS51257">
    <property type="entry name" value="PROKAR_LIPOPROTEIN"/>
    <property type="match status" value="1"/>
</dbReference>
<dbReference type="GO" id="GO:0016811">
    <property type="term" value="F:hydrolase activity, acting on carbon-nitrogen (but not peptide) bonds, in linear amides"/>
    <property type="evidence" value="ECO:0007669"/>
    <property type="project" value="InterPro"/>
</dbReference>
<dbReference type="SUPFAM" id="SSF56235">
    <property type="entry name" value="N-terminal nucleophile aminohydrolases (Ntn hydrolases)"/>
    <property type="match status" value="1"/>
</dbReference>
<name>A0A1I6G969_9FLAO</name>
<dbReference type="PANTHER" id="PTHR34218">
    <property type="entry name" value="PEPTIDASE S45 PENICILLIN AMIDASE"/>
    <property type="match status" value="1"/>
</dbReference>
<keyword evidence="3" id="KW-0378">Hydrolase</keyword>
<dbReference type="PIRSF" id="PIRSF001227">
    <property type="entry name" value="Pen_acylase"/>
    <property type="match status" value="1"/>
</dbReference>
<evidence type="ECO:0000313" key="8">
    <source>
        <dbReference type="EMBL" id="SFR38728.1"/>
    </source>
</evidence>
<feature type="binding site" evidence="6">
    <location>
        <position position="323"/>
    </location>
    <ligand>
        <name>Ca(2+)</name>
        <dbReference type="ChEBI" id="CHEBI:29108"/>
    </ligand>
</feature>
<dbReference type="EMBL" id="FOYQ01000001">
    <property type="protein sequence ID" value="SFR38728.1"/>
    <property type="molecule type" value="Genomic_DNA"/>
</dbReference>
<protein>
    <submittedName>
        <fullName evidence="8">Acyl-homoserine lactone (AHL) acylase PvdQ</fullName>
    </submittedName>
</protein>
<dbReference type="Gene3D" id="3.60.20.10">
    <property type="entry name" value="Glutamine Phosphoribosylpyrophosphate, subunit 1, domain 1"/>
    <property type="match status" value="1"/>
</dbReference>
<dbReference type="Proteomes" id="UP000199534">
    <property type="component" value="Unassembled WGS sequence"/>
</dbReference>
<dbReference type="Gene3D" id="2.30.120.10">
    <property type="match status" value="1"/>
</dbReference>
<dbReference type="RefSeq" id="WP_092981815.1">
    <property type="nucleotide sequence ID" value="NZ_FOYQ01000001.1"/>
</dbReference>
<keyword evidence="4" id="KW-0865">Zymogen</keyword>
<keyword evidence="9" id="KW-1185">Reference proteome</keyword>
<feature type="binding site" evidence="6">
    <location>
        <position position="320"/>
    </location>
    <ligand>
        <name>Ca(2+)</name>
        <dbReference type="ChEBI" id="CHEBI:29108"/>
    </ligand>
</feature>
<dbReference type="Pfam" id="PF01804">
    <property type="entry name" value="Penicil_amidase"/>
    <property type="match status" value="1"/>
</dbReference>
<dbReference type="InterPro" id="IPR023343">
    <property type="entry name" value="Penicillin_amidase_dom1"/>
</dbReference>
<evidence type="ECO:0000256" key="7">
    <source>
        <dbReference type="SAM" id="SignalP"/>
    </source>
</evidence>